<name>A0ACC3YLI4_COLTU</name>
<sequence length="107" mass="11698">MNLHGLFTFVSLMAGALAEQYIVSLHPYACLDKYLNKLRAGGTIEVLSTSEPPVGWYNGAVIETTDYNEITLKEGFPEVLWAEVNAIVTIDPIRGPDLPKPSPPIPT</sequence>
<proteinExistence type="predicted"/>
<dbReference type="Proteomes" id="UP000805649">
    <property type="component" value="Unassembled WGS sequence"/>
</dbReference>
<keyword evidence="2" id="KW-1185">Reference proteome</keyword>
<dbReference type="EMBL" id="VUJX02000008">
    <property type="protein sequence ID" value="KAL0932778.1"/>
    <property type="molecule type" value="Genomic_DNA"/>
</dbReference>
<organism evidence="1 2">
    <name type="scientific">Colletotrichum truncatum</name>
    <name type="common">Anthracnose fungus</name>
    <name type="synonym">Colletotrichum capsici</name>
    <dbReference type="NCBI Taxonomy" id="5467"/>
    <lineage>
        <taxon>Eukaryota</taxon>
        <taxon>Fungi</taxon>
        <taxon>Dikarya</taxon>
        <taxon>Ascomycota</taxon>
        <taxon>Pezizomycotina</taxon>
        <taxon>Sordariomycetes</taxon>
        <taxon>Hypocreomycetidae</taxon>
        <taxon>Glomerellales</taxon>
        <taxon>Glomerellaceae</taxon>
        <taxon>Colletotrichum</taxon>
        <taxon>Colletotrichum truncatum species complex</taxon>
    </lineage>
</organism>
<evidence type="ECO:0000313" key="1">
    <source>
        <dbReference type="EMBL" id="KAL0932778.1"/>
    </source>
</evidence>
<comment type="caution">
    <text evidence="1">The sequence shown here is derived from an EMBL/GenBank/DDBJ whole genome shotgun (WGS) entry which is preliminary data.</text>
</comment>
<accession>A0ACC3YLI4</accession>
<protein>
    <submittedName>
        <fullName evidence="1">Uncharacterized protein</fullName>
    </submittedName>
</protein>
<reference evidence="1 2" key="1">
    <citation type="journal article" date="2020" name="Phytopathology">
        <title>Genome Sequence Resources of Colletotrichum truncatum, C. plurivorum, C. musicola, and C. sojae: Four Species Pathogenic to Soybean (Glycine max).</title>
        <authorList>
            <person name="Rogerio F."/>
            <person name="Boufleur T.R."/>
            <person name="Ciampi-Guillardi M."/>
            <person name="Sukno S.A."/>
            <person name="Thon M.R."/>
            <person name="Massola Junior N.S."/>
            <person name="Baroncelli R."/>
        </authorList>
    </citation>
    <scope>NUCLEOTIDE SEQUENCE [LARGE SCALE GENOMIC DNA]</scope>
    <source>
        <strain evidence="1 2">CMES1059</strain>
    </source>
</reference>
<evidence type="ECO:0000313" key="2">
    <source>
        <dbReference type="Proteomes" id="UP000805649"/>
    </source>
</evidence>
<gene>
    <name evidence="1" type="ORF">CTRU02_211741</name>
</gene>